<sequence length="131" mass="15043">MYTLHNPCFDLHHLSPIRTSSNPVHNFFNALKCSWFSSTSCSYNKFDTSLTGLFTSSPRFTLSWWMLVITANITPIVSLSSAYTFPSSVFTFCTCISTLFTSSLFNNMWHYFLILLLVVLVNLYSSYLELM</sequence>
<reference evidence="2" key="2">
    <citation type="journal article" date="2023" name="Proc. Natl. Acad. Sci. U.S.A.">
        <title>A global phylogenomic analysis of the shiitake genus Lentinula.</title>
        <authorList>
            <person name="Sierra-Patev S."/>
            <person name="Min B."/>
            <person name="Naranjo-Ortiz M."/>
            <person name="Looney B."/>
            <person name="Konkel Z."/>
            <person name="Slot J.C."/>
            <person name="Sakamoto Y."/>
            <person name="Steenwyk J.L."/>
            <person name="Rokas A."/>
            <person name="Carro J."/>
            <person name="Camarero S."/>
            <person name="Ferreira P."/>
            <person name="Molpeceres G."/>
            <person name="Ruiz-Duenas F.J."/>
            <person name="Serrano A."/>
            <person name="Henrissat B."/>
            <person name="Drula E."/>
            <person name="Hughes K.W."/>
            <person name="Mata J.L."/>
            <person name="Ishikawa N.K."/>
            <person name="Vargas-Isla R."/>
            <person name="Ushijima S."/>
            <person name="Smith C.A."/>
            <person name="Donoghue J."/>
            <person name="Ahrendt S."/>
            <person name="Andreopoulos W."/>
            <person name="He G."/>
            <person name="LaButti K."/>
            <person name="Lipzen A."/>
            <person name="Ng V."/>
            <person name="Riley R."/>
            <person name="Sandor L."/>
            <person name="Barry K."/>
            <person name="Martinez A.T."/>
            <person name="Xiao Y."/>
            <person name="Gibbons J.G."/>
            <person name="Terashima K."/>
            <person name="Grigoriev I.V."/>
            <person name="Hibbett D."/>
        </authorList>
    </citation>
    <scope>NUCLEOTIDE SEQUENCE</scope>
    <source>
        <strain evidence="2">Sp2 HRB7682 ss15</strain>
    </source>
</reference>
<gene>
    <name evidence="2" type="ORF">C8J55DRAFT_529296</name>
</gene>
<feature type="transmembrane region" description="Helical" evidence="1">
    <location>
        <begin position="111"/>
        <end position="130"/>
    </location>
</feature>
<evidence type="ECO:0000313" key="3">
    <source>
        <dbReference type="Proteomes" id="UP001150238"/>
    </source>
</evidence>
<feature type="transmembrane region" description="Helical" evidence="1">
    <location>
        <begin position="62"/>
        <end position="82"/>
    </location>
</feature>
<keyword evidence="1" id="KW-0812">Transmembrane</keyword>
<evidence type="ECO:0000256" key="1">
    <source>
        <dbReference type="SAM" id="Phobius"/>
    </source>
</evidence>
<protein>
    <submittedName>
        <fullName evidence="2">Uncharacterized protein</fullName>
    </submittedName>
</protein>
<dbReference type="AlphaFoldDB" id="A0A9W8ZRH7"/>
<comment type="caution">
    <text evidence="2">The sequence shown here is derived from an EMBL/GenBank/DDBJ whole genome shotgun (WGS) entry which is preliminary data.</text>
</comment>
<name>A0A9W8ZRH7_9AGAR</name>
<organism evidence="2 3">
    <name type="scientific">Lentinula lateritia</name>
    <dbReference type="NCBI Taxonomy" id="40482"/>
    <lineage>
        <taxon>Eukaryota</taxon>
        <taxon>Fungi</taxon>
        <taxon>Dikarya</taxon>
        <taxon>Basidiomycota</taxon>
        <taxon>Agaricomycotina</taxon>
        <taxon>Agaricomycetes</taxon>
        <taxon>Agaricomycetidae</taxon>
        <taxon>Agaricales</taxon>
        <taxon>Marasmiineae</taxon>
        <taxon>Omphalotaceae</taxon>
        <taxon>Lentinula</taxon>
    </lineage>
</organism>
<keyword evidence="1" id="KW-0472">Membrane</keyword>
<proteinExistence type="predicted"/>
<dbReference type="EMBL" id="JANVFS010000054">
    <property type="protein sequence ID" value="KAJ4465005.1"/>
    <property type="molecule type" value="Genomic_DNA"/>
</dbReference>
<accession>A0A9W8ZRH7</accession>
<dbReference type="Proteomes" id="UP001150238">
    <property type="component" value="Unassembled WGS sequence"/>
</dbReference>
<evidence type="ECO:0000313" key="2">
    <source>
        <dbReference type="EMBL" id="KAJ4465005.1"/>
    </source>
</evidence>
<reference evidence="2" key="1">
    <citation type="submission" date="2022-08" db="EMBL/GenBank/DDBJ databases">
        <authorList>
            <consortium name="DOE Joint Genome Institute"/>
            <person name="Min B."/>
            <person name="Riley R."/>
            <person name="Sierra-Patev S."/>
            <person name="Naranjo-Ortiz M."/>
            <person name="Looney B."/>
            <person name="Konkel Z."/>
            <person name="Slot J.C."/>
            <person name="Sakamoto Y."/>
            <person name="Steenwyk J.L."/>
            <person name="Rokas A."/>
            <person name="Carro J."/>
            <person name="Camarero S."/>
            <person name="Ferreira P."/>
            <person name="Molpeceres G."/>
            <person name="Ruiz-Duenas F.J."/>
            <person name="Serrano A."/>
            <person name="Henrissat B."/>
            <person name="Drula E."/>
            <person name="Hughes K.W."/>
            <person name="Mata J.L."/>
            <person name="Ishikawa N.K."/>
            <person name="Vargas-Isla R."/>
            <person name="Ushijima S."/>
            <person name="Smith C.A."/>
            <person name="Ahrendt S."/>
            <person name="Andreopoulos W."/>
            <person name="He G."/>
            <person name="Labutti K."/>
            <person name="Lipzen A."/>
            <person name="Ng V."/>
            <person name="Sandor L."/>
            <person name="Barry K."/>
            <person name="Martinez A.T."/>
            <person name="Xiao Y."/>
            <person name="Gibbons J.G."/>
            <person name="Terashima K."/>
            <person name="Hibbett D.S."/>
            <person name="Grigoriev I.V."/>
        </authorList>
    </citation>
    <scope>NUCLEOTIDE SEQUENCE</scope>
    <source>
        <strain evidence="2">Sp2 HRB7682 ss15</strain>
    </source>
</reference>
<keyword evidence="1" id="KW-1133">Transmembrane helix</keyword>